<dbReference type="InterPro" id="IPR036028">
    <property type="entry name" value="SH3-like_dom_sf"/>
</dbReference>
<dbReference type="OrthoDB" id="1030757at2"/>
<dbReference type="Proteomes" id="UP000265619">
    <property type="component" value="Unassembled WGS sequence"/>
</dbReference>
<proteinExistence type="predicted"/>
<dbReference type="Gene3D" id="2.30.30.40">
    <property type="entry name" value="SH3 Domains"/>
    <property type="match status" value="2"/>
</dbReference>
<comment type="caution">
    <text evidence="3">The sequence shown here is derived from an EMBL/GenBank/DDBJ whole genome shotgun (WGS) entry which is preliminary data.</text>
</comment>
<dbReference type="PROSITE" id="PS50002">
    <property type="entry name" value="SH3"/>
    <property type="match status" value="1"/>
</dbReference>
<dbReference type="RefSeq" id="WP_119553626.1">
    <property type="nucleotide sequence ID" value="NZ_QXMN01000011.1"/>
</dbReference>
<protein>
    <recommendedName>
        <fullName evidence="2">SH3 domain-containing protein</fullName>
    </recommendedName>
</protein>
<accession>A0A9X8D617</accession>
<evidence type="ECO:0000313" key="4">
    <source>
        <dbReference type="Proteomes" id="UP000265619"/>
    </source>
</evidence>
<evidence type="ECO:0000313" key="3">
    <source>
        <dbReference type="EMBL" id="RIX80872.1"/>
    </source>
</evidence>
<name>A0A9X8D617_9BURK</name>
<evidence type="ECO:0000259" key="2">
    <source>
        <dbReference type="PROSITE" id="PS50002"/>
    </source>
</evidence>
<sequence length="119" mass="13545">MRYTAVARHRSEYPQPITFVKGTQLTIGEKYEGPEAWDHWYLCRAAGQQEGWVPGQIIERLGAGHGQALEDYTARELDVDEGDVLISSRTLNGWAWCERPSDARSGWVPLESLQEARRD</sequence>
<evidence type="ECO:0000256" key="1">
    <source>
        <dbReference type="ARBA" id="ARBA00022443"/>
    </source>
</evidence>
<dbReference type="SMART" id="SM00326">
    <property type="entry name" value="SH3"/>
    <property type="match status" value="2"/>
</dbReference>
<dbReference type="InterPro" id="IPR001452">
    <property type="entry name" value="SH3_domain"/>
</dbReference>
<dbReference type="AlphaFoldDB" id="A0A9X8D617"/>
<keyword evidence="1" id="KW-0728">SH3 domain</keyword>
<dbReference type="EMBL" id="QXMN01000011">
    <property type="protein sequence ID" value="RIX80872.1"/>
    <property type="molecule type" value="Genomic_DNA"/>
</dbReference>
<dbReference type="InterPro" id="IPR014593">
    <property type="entry name" value="UCP034961_SH3_2"/>
</dbReference>
<reference evidence="3 4" key="1">
    <citation type="submission" date="2018-09" db="EMBL/GenBank/DDBJ databases">
        <title>Acidovorax cavernicola nov. sp. isolated from Gruta de las Maravillas (Aracena, Spain).</title>
        <authorList>
            <person name="Jurado V."/>
            <person name="Gutierrez-Patricio S."/>
            <person name="Gonzalez-Pimentel J.L."/>
            <person name="Miller A.Z."/>
            <person name="Laiz L."/>
            <person name="Saiz-Jimenez C."/>
        </authorList>
    </citation>
    <scope>NUCLEOTIDE SEQUENCE [LARGE SCALE GENOMIC DNA]</scope>
    <source>
        <strain evidence="3 4">1011MAR4D40.2</strain>
    </source>
</reference>
<keyword evidence="4" id="KW-1185">Reference proteome</keyword>
<gene>
    <name evidence="3" type="ORF">D3H34_11695</name>
</gene>
<dbReference type="Pfam" id="PF07653">
    <property type="entry name" value="SH3_2"/>
    <property type="match status" value="2"/>
</dbReference>
<dbReference type="SUPFAM" id="SSF50044">
    <property type="entry name" value="SH3-domain"/>
    <property type="match status" value="2"/>
</dbReference>
<organism evidence="3 4">
    <name type="scientific">Acidovorax cavernicola</name>
    <dbReference type="NCBI Taxonomy" id="1675792"/>
    <lineage>
        <taxon>Bacteria</taxon>
        <taxon>Pseudomonadati</taxon>
        <taxon>Pseudomonadota</taxon>
        <taxon>Betaproteobacteria</taxon>
        <taxon>Burkholderiales</taxon>
        <taxon>Comamonadaceae</taxon>
        <taxon>Acidovorax</taxon>
    </lineage>
</organism>
<feature type="domain" description="SH3" evidence="2">
    <location>
        <begin position="61"/>
        <end position="118"/>
    </location>
</feature>
<dbReference type="PIRSF" id="PIRSF034961">
    <property type="entry name" value="UCP034961_SH3_2"/>
    <property type="match status" value="1"/>
</dbReference>